<sequence length="85" mass="9835">MPGCGFITCCVKKKGLETCAECGDWEECERVAKLLDSAKYKDSFLSHRPLAANYAFIQKYGIEEFARLEMEKQRFLRDLIKNYDA</sequence>
<dbReference type="EMBL" id="BARV01041708">
    <property type="protein sequence ID" value="GAI53272.1"/>
    <property type="molecule type" value="Genomic_DNA"/>
</dbReference>
<feature type="non-terminal residue" evidence="1">
    <location>
        <position position="85"/>
    </location>
</feature>
<proteinExistence type="predicted"/>
<name>X1PAC8_9ZZZZ</name>
<evidence type="ECO:0000313" key="1">
    <source>
        <dbReference type="EMBL" id="GAI53272.1"/>
    </source>
</evidence>
<accession>X1PAC8</accession>
<gene>
    <name evidence="1" type="ORF">S06H3_63021</name>
    <name evidence="2" type="ORF">S06H3_63188</name>
</gene>
<dbReference type="EMBL" id="BARV01041863">
    <property type="protein sequence ID" value="GAI54725.1"/>
    <property type="molecule type" value="Genomic_DNA"/>
</dbReference>
<organism evidence="1">
    <name type="scientific">marine sediment metagenome</name>
    <dbReference type="NCBI Taxonomy" id="412755"/>
    <lineage>
        <taxon>unclassified sequences</taxon>
        <taxon>metagenomes</taxon>
        <taxon>ecological metagenomes</taxon>
    </lineage>
</organism>
<comment type="caution">
    <text evidence="1">The sequence shown here is derived from an EMBL/GenBank/DDBJ whole genome shotgun (WGS) entry which is preliminary data.</text>
</comment>
<evidence type="ECO:0000313" key="2">
    <source>
        <dbReference type="EMBL" id="GAI54725.1"/>
    </source>
</evidence>
<protein>
    <recommendedName>
        <fullName evidence="3">DUF3795 domain-containing protein</fullName>
    </recommendedName>
</protein>
<evidence type="ECO:0008006" key="3">
    <source>
        <dbReference type="Google" id="ProtNLM"/>
    </source>
</evidence>
<dbReference type="AlphaFoldDB" id="X1PAC8"/>
<reference evidence="1" key="1">
    <citation type="journal article" date="2014" name="Front. Microbiol.">
        <title>High frequency of phylogenetically diverse reductive dehalogenase-homologous genes in deep subseafloor sedimentary metagenomes.</title>
        <authorList>
            <person name="Kawai M."/>
            <person name="Futagami T."/>
            <person name="Toyoda A."/>
            <person name="Takaki Y."/>
            <person name="Nishi S."/>
            <person name="Hori S."/>
            <person name="Arai W."/>
            <person name="Tsubouchi T."/>
            <person name="Morono Y."/>
            <person name="Uchiyama I."/>
            <person name="Ito T."/>
            <person name="Fujiyama A."/>
            <person name="Inagaki F."/>
            <person name="Takami H."/>
        </authorList>
    </citation>
    <scope>NUCLEOTIDE SEQUENCE</scope>
    <source>
        <strain evidence="1">Expedition CK06-06</strain>
    </source>
</reference>